<reference evidence="3 4" key="1">
    <citation type="submission" date="2019-10" db="EMBL/GenBank/DDBJ databases">
        <title>Assembly and Annotation for the nematode Trichostrongylus colubriformis.</title>
        <authorList>
            <person name="Martin J."/>
        </authorList>
    </citation>
    <scope>NUCLEOTIDE SEQUENCE [LARGE SCALE GENOMIC DNA]</scope>
    <source>
        <strain evidence="3">G859</strain>
        <tissue evidence="3">Whole worm</tissue>
    </source>
</reference>
<comment type="caution">
    <text evidence="3">The sequence shown here is derived from an EMBL/GenBank/DDBJ whole genome shotgun (WGS) entry which is preliminary data.</text>
</comment>
<accession>A0AAN8ER63</accession>
<sequence>MERAESELSGSMPSSTTQQLSEELAKENQTRKMSIMTMKLMQLFWLYLCLGNALTTACLYEGRKYSNGETWVEAGMKLKCTITDDGGWSIKGVGCVTQKGTEVCDF</sequence>
<protein>
    <recommendedName>
        <fullName evidence="2">Abnormal cell migration protein 18-like fibronectin type I domain-containing protein</fullName>
    </recommendedName>
</protein>
<evidence type="ECO:0000256" key="1">
    <source>
        <dbReference type="SAM" id="MobiDB-lite"/>
    </source>
</evidence>
<feature type="domain" description="Abnormal cell migration protein 18-like fibronectin type I" evidence="2">
    <location>
        <begin position="56"/>
        <end position="102"/>
    </location>
</feature>
<dbReference type="AlphaFoldDB" id="A0AAN8ER63"/>
<organism evidence="3 4">
    <name type="scientific">Trichostrongylus colubriformis</name>
    <name type="common">Black scour worm</name>
    <dbReference type="NCBI Taxonomy" id="6319"/>
    <lineage>
        <taxon>Eukaryota</taxon>
        <taxon>Metazoa</taxon>
        <taxon>Ecdysozoa</taxon>
        <taxon>Nematoda</taxon>
        <taxon>Chromadorea</taxon>
        <taxon>Rhabditida</taxon>
        <taxon>Rhabditina</taxon>
        <taxon>Rhabditomorpha</taxon>
        <taxon>Strongyloidea</taxon>
        <taxon>Trichostrongylidae</taxon>
        <taxon>Trichostrongylus</taxon>
    </lineage>
</organism>
<evidence type="ECO:0000313" key="3">
    <source>
        <dbReference type="EMBL" id="KAK5966461.1"/>
    </source>
</evidence>
<dbReference type="Pfam" id="PF23003">
    <property type="entry name" value="Fn1_2"/>
    <property type="match status" value="1"/>
</dbReference>
<gene>
    <name evidence="3" type="ORF">GCK32_010206</name>
</gene>
<name>A0AAN8ER63_TRICO</name>
<dbReference type="Proteomes" id="UP001331761">
    <property type="component" value="Unassembled WGS sequence"/>
</dbReference>
<evidence type="ECO:0000313" key="4">
    <source>
        <dbReference type="Proteomes" id="UP001331761"/>
    </source>
</evidence>
<dbReference type="EMBL" id="WIXE01023460">
    <property type="protein sequence ID" value="KAK5966461.1"/>
    <property type="molecule type" value="Genomic_DNA"/>
</dbReference>
<feature type="compositionally biased region" description="Polar residues" evidence="1">
    <location>
        <begin position="8"/>
        <end position="21"/>
    </location>
</feature>
<dbReference type="InterPro" id="IPR055119">
    <property type="entry name" value="Mig18_Fn1"/>
</dbReference>
<evidence type="ECO:0000259" key="2">
    <source>
        <dbReference type="Pfam" id="PF23003"/>
    </source>
</evidence>
<proteinExistence type="predicted"/>
<feature type="region of interest" description="Disordered" evidence="1">
    <location>
        <begin position="1"/>
        <end position="26"/>
    </location>
</feature>
<keyword evidence="4" id="KW-1185">Reference proteome</keyword>